<dbReference type="InterPro" id="IPR001296">
    <property type="entry name" value="Glyco_trans_1"/>
</dbReference>
<dbReference type="Pfam" id="PF00534">
    <property type="entry name" value="Glycos_transf_1"/>
    <property type="match status" value="1"/>
</dbReference>
<accession>A0A4Z1E670</accession>
<feature type="domain" description="Glycosyltransferase subfamily 4-like N-terminal" evidence="4">
    <location>
        <begin position="1"/>
        <end position="167"/>
    </location>
</feature>
<dbReference type="Gene3D" id="3.40.50.2000">
    <property type="entry name" value="Glycogen Phosphorylase B"/>
    <property type="match status" value="2"/>
</dbReference>
<evidence type="ECO:0000313" key="5">
    <source>
        <dbReference type="EMBL" id="TGO05227.1"/>
    </source>
</evidence>
<dbReference type="EMBL" id="RHPJ01000002">
    <property type="protein sequence ID" value="TGO05227.1"/>
    <property type="molecule type" value="Genomic_DNA"/>
</dbReference>
<evidence type="ECO:0000256" key="1">
    <source>
        <dbReference type="ARBA" id="ARBA00022676"/>
    </source>
</evidence>
<name>A0A4Z1E670_9MICO</name>
<dbReference type="AlphaFoldDB" id="A0A4Z1E670"/>
<dbReference type="SUPFAM" id="SSF53756">
    <property type="entry name" value="UDP-Glycosyltransferase/glycogen phosphorylase"/>
    <property type="match status" value="1"/>
</dbReference>
<feature type="domain" description="Glycosyl transferase family 1" evidence="3">
    <location>
        <begin position="182"/>
        <end position="341"/>
    </location>
</feature>
<dbReference type="GO" id="GO:0016757">
    <property type="term" value="F:glycosyltransferase activity"/>
    <property type="evidence" value="ECO:0007669"/>
    <property type="project" value="UniProtKB-KW"/>
</dbReference>
<keyword evidence="1" id="KW-0328">Glycosyltransferase</keyword>
<reference evidence="5 6" key="1">
    <citation type="submission" date="2018-11" db="EMBL/GenBank/DDBJ databases">
        <title>Complete genome sequencing of the Actinobacteria Serinibacter sp. K3-2.</title>
        <authorList>
            <person name="Rakitin A.L."/>
            <person name="Beletsky A.V."/>
            <person name="Mardanov A.V."/>
            <person name="Ravin N.V."/>
            <person name="Gromova A.S."/>
            <person name="Filippova S.N."/>
            <person name="Gal'Chenko V.F."/>
        </authorList>
    </citation>
    <scope>NUCLEOTIDE SEQUENCE [LARGE SCALE GENOMIC DNA]</scope>
    <source>
        <strain evidence="5 6">K3-2</strain>
    </source>
</reference>
<dbReference type="PANTHER" id="PTHR12526">
    <property type="entry name" value="GLYCOSYLTRANSFERASE"/>
    <property type="match status" value="1"/>
</dbReference>
<dbReference type="OrthoDB" id="9810929at2"/>
<evidence type="ECO:0000259" key="4">
    <source>
        <dbReference type="Pfam" id="PF13579"/>
    </source>
</evidence>
<evidence type="ECO:0000259" key="3">
    <source>
        <dbReference type="Pfam" id="PF00534"/>
    </source>
</evidence>
<proteinExistence type="predicted"/>
<dbReference type="Pfam" id="PF13579">
    <property type="entry name" value="Glyco_trans_4_4"/>
    <property type="match status" value="1"/>
</dbReference>
<dbReference type="Proteomes" id="UP000297318">
    <property type="component" value="Unassembled WGS sequence"/>
</dbReference>
<sequence>MNVVVRHTCDALARAGHRVEVVTRWSDPATPRHEEIDGVVVRRLAVGPTRTVLKGENEAFMAEFGRELALLGPMDLLHSHHWFSGIAALPVARAWGVPHLQSFHSIAAPDRTDLSEGERPESPGRLQGEAFLAQQSDGVIAVSRAEALTALERLGAPPERLSVVYPGVDSTLFHPAARPLVGRPSVLVAARLEPLKGVDLAVRALALLEPGARPVLRIAGGATADDSFGPSLLALAAELGVADDVELLGPQSRTALAALMRESTLVLVPSHSETYGLVALEAAASGVPVVASATGGLVEAVRDGVTGLLVPGREPRDWAAAIGRVVRDRELRDRLGAQGRQHAVTRTWDVVGDVVARAYRSMLPSASVVR</sequence>
<keyword evidence="2 5" id="KW-0808">Transferase</keyword>
<dbReference type="PANTHER" id="PTHR12526:SF510">
    <property type="entry name" value="D-INOSITOL 3-PHOSPHATE GLYCOSYLTRANSFERASE"/>
    <property type="match status" value="1"/>
</dbReference>
<keyword evidence="6" id="KW-1185">Reference proteome</keyword>
<comment type="caution">
    <text evidence="5">The sequence shown here is derived from an EMBL/GenBank/DDBJ whole genome shotgun (WGS) entry which is preliminary data.</text>
</comment>
<organism evidence="5 6">
    <name type="scientific">Serinibacter arcticus</name>
    <dbReference type="NCBI Taxonomy" id="1655435"/>
    <lineage>
        <taxon>Bacteria</taxon>
        <taxon>Bacillati</taxon>
        <taxon>Actinomycetota</taxon>
        <taxon>Actinomycetes</taxon>
        <taxon>Micrococcales</taxon>
        <taxon>Beutenbergiaceae</taxon>
        <taxon>Serinibacter</taxon>
    </lineage>
</organism>
<protein>
    <submittedName>
        <fullName evidence="5">Glycosyltransferase MshA involved in mycothiol biosynthesis</fullName>
    </submittedName>
</protein>
<dbReference type="InterPro" id="IPR028098">
    <property type="entry name" value="Glyco_trans_4-like_N"/>
</dbReference>
<evidence type="ECO:0000313" key="6">
    <source>
        <dbReference type="Proteomes" id="UP000297318"/>
    </source>
</evidence>
<evidence type="ECO:0000256" key="2">
    <source>
        <dbReference type="ARBA" id="ARBA00022679"/>
    </source>
</evidence>
<gene>
    <name evidence="5" type="ORF">SERN_1231</name>
</gene>